<name>A0ABT6HHM3_9ACTN</name>
<accession>A0ABT6HHM3</accession>
<protein>
    <submittedName>
        <fullName evidence="1">Uncharacterized protein</fullName>
    </submittedName>
</protein>
<dbReference type="Proteomes" id="UP001223144">
    <property type="component" value="Unassembled WGS sequence"/>
</dbReference>
<keyword evidence="2" id="KW-1185">Reference proteome</keyword>
<evidence type="ECO:0000313" key="2">
    <source>
        <dbReference type="Proteomes" id="UP001223144"/>
    </source>
</evidence>
<proteinExistence type="predicted"/>
<organism evidence="1 2">
    <name type="scientific">Streptomyces chengmaiensis</name>
    <dbReference type="NCBI Taxonomy" id="3040919"/>
    <lineage>
        <taxon>Bacteria</taxon>
        <taxon>Bacillati</taxon>
        <taxon>Actinomycetota</taxon>
        <taxon>Actinomycetes</taxon>
        <taxon>Kitasatosporales</taxon>
        <taxon>Streptomycetaceae</taxon>
        <taxon>Streptomyces</taxon>
    </lineage>
</organism>
<evidence type="ECO:0000313" key="1">
    <source>
        <dbReference type="EMBL" id="MDH2388086.1"/>
    </source>
</evidence>
<dbReference type="RefSeq" id="WP_279926386.1">
    <property type="nucleotide sequence ID" value="NZ_JARWBG010000003.1"/>
</dbReference>
<dbReference type="EMBL" id="JARWBG010000003">
    <property type="protein sequence ID" value="MDH2388086.1"/>
    <property type="molecule type" value="Genomic_DNA"/>
</dbReference>
<reference evidence="1 2" key="1">
    <citation type="submission" date="2023-04" db="EMBL/GenBank/DDBJ databases">
        <title>Streptomyces chengmaiensis sp. nov. isolated from the stem of mangrove plant in Hainan.</title>
        <authorList>
            <person name="Huang X."/>
            <person name="Zhou S."/>
            <person name="Chu X."/>
            <person name="Xie Y."/>
            <person name="Lin Y."/>
        </authorList>
    </citation>
    <scope>NUCLEOTIDE SEQUENCE [LARGE SCALE GENOMIC DNA]</scope>
    <source>
        <strain evidence="1 2">HNM0663</strain>
    </source>
</reference>
<comment type="caution">
    <text evidence="1">The sequence shown here is derived from an EMBL/GenBank/DDBJ whole genome shotgun (WGS) entry which is preliminary data.</text>
</comment>
<gene>
    <name evidence="1" type="ORF">QCN29_04645</name>
</gene>
<sequence>MTAVPDVMTAVPDVSPPPAPPLLKLIWTDPVTRCRGRPVVDRLVHGAARDGLRMRRGCTLAEVSGPAAG</sequence>